<evidence type="ECO:0000256" key="1">
    <source>
        <dbReference type="SAM" id="MobiDB-lite"/>
    </source>
</evidence>
<protein>
    <submittedName>
        <fullName evidence="2">Uncharacterized protein</fullName>
    </submittedName>
</protein>
<comment type="caution">
    <text evidence="2">The sequence shown here is derived from an EMBL/GenBank/DDBJ whole genome shotgun (WGS) entry which is preliminary data.</text>
</comment>
<evidence type="ECO:0000313" key="2">
    <source>
        <dbReference type="EMBL" id="GBN20718.1"/>
    </source>
</evidence>
<name>A0A4Y2M104_ARAVE</name>
<dbReference type="AlphaFoldDB" id="A0A4Y2M104"/>
<keyword evidence="3" id="KW-1185">Reference proteome</keyword>
<reference evidence="2 3" key="1">
    <citation type="journal article" date="2019" name="Sci. Rep.">
        <title>Orb-weaving spider Araneus ventricosus genome elucidates the spidroin gene catalogue.</title>
        <authorList>
            <person name="Kono N."/>
            <person name="Nakamura H."/>
            <person name="Ohtoshi R."/>
            <person name="Moran D.A.P."/>
            <person name="Shinohara A."/>
            <person name="Yoshida Y."/>
            <person name="Fujiwara M."/>
            <person name="Mori M."/>
            <person name="Tomita M."/>
            <person name="Arakawa K."/>
        </authorList>
    </citation>
    <scope>NUCLEOTIDE SEQUENCE [LARGE SCALE GENOMIC DNA]</scope>
</reference>
<sequence length="154" mass="17102">MQQAYIHGGSSVESGLEPRTQRQRSRDLITRAPWHPTVTKIVIDRGLGNLWHPNVAKIVIDRGLGNLWHPTVAKIVIDRGLGNLSLIYIPALPRHPNQLNDSRCKSSRTEVGVSIAYHQFTTRTLPKVVHNITGGASPLLYLQGRVPDYLCGSK</sequence>
<dbReference type="Proteomes" id="UP000499080">
    <property type="component" value="Unassembled WGS sequence"/>
</dbReference>
<feature type="region of interest" description="Disordered" evidence="1">
    <location>
        <begin position="1"/>
        <end position="28"/>
    </location>
</feature>
<accession>A0A4Y2M104</accession>
<gene>
    <name evidence="2" type="ORF">AVEN_132254_1</name>
</gene>
<evidence type="ECO:0000313" key="3">
    <source>
        <dbReference type="Proteomes" id="UP000499080"/>
    </source>
</evidence>
<organism evidence="2 3">
    <name type="scientific">Araneus ventricosus</name>
    <name type="common">Orbweaver spider</name>
    <name type="synonym">Epeira ventricosa</name>
    <dbReference type="NCBI Taxonomy" id="182803"/>
    <lineage>
        <taxon>Eukaryota</taxon>
        <taxon>Metazoa</taxon>
        <taxon>Ecdysozoa</taxon>
        <taxon>Arthropoda</taxon>
        <taxon>Chelicerata</taxon>
        <taxon>Arachnida</taxon>
        <taxon>Araneae</taxon>
        <taxon>Araneomorphae</taxon>
        <taxon>Entelegynae</taxon>
        <taxon>Araneoidea</taxon>
        <taxon>Araneidae</taxon>
        <taxon>Araneus</taxon>
    </lineage>
</organism>
<dbReference type="EMBL" id="BGPR01006651">
    <property type="protein sequence ID" value="GBN20718.1"/>
    <property type="molecule type" value="Genomic_DNA"/>
</dbReference>
<proteinExistence type="predicted"/>